<dbReference type="Gene3D" id="3.10.10.10">
    <property type="entry name" value="HIV Type 1 Reverse Transcriptase, subunit A, domain 1"/>
    <property type="match status" value="1"/>
</dbReference>
<proteinExistence type="predicted"/>
<dbReference type="OrthoDB" id="6620712at2759"/>
<feature type="non-terminal residue" evidence="1">
    <location>
        <position position="1"/>
    </location>
</feature>
<name>A0A6G0VM77_APHCR</name>
<dbReference type="SUPFAM" id="SSF56672">
    <property type="entry name" value="DNA/RNA polymerases"/>
    <property type="match status" value="1"/>
</dbReference>
<dbReference type="AlphaFoldDB" id="A0A6G0VM77"/>
<sequence>PYSLLCLPLQFLGHSPLFLYVSTYISHSIDLQLLAISFLTGQEYQSSFLPFLFSSFLISWKGRTTTHHPTPDIDNLLIHGDPRTRAKITDVIRNYPDVFSGRVGRTRLIEHEILLKNQKPIALKPYPYPRAKQTTIDTMIRDMEQQGLVEQSTSPWAAPVVLAKKKNS</sequence>
<gene>
    <name evidence="1" type="ORF">FWK35_00036636</name>
</gene>
<dbReference type="InterPro" id="IPR050951">
    <property type="entry name" value="Retrovirus_Pol_polyprotein"/>
</dbReference>
<organism evidence="1 2">
    <name type="scientific">Aphis craccivora</name>
    <name type="common">Cowpea aphid</name>
    <dbReference type="NCBI Taxonomy" id="307492"/>
    <lineage>
        <taxon>Eukaryota</taxon>
        <taxon>Metazoa</taxon>
        <taxon>Ecdysozoa</taxon>
        <taxon>Arthropoda</taxon>
        <taxon>Hexapoda</taxon>
        <taxon>Insecta</taxon>
        <taxon>Pterygota</taxon>
        <taxon>Neoptera</taxon>
        <taxon>Paraneoptera</taxon>
        <taxon>Hemiptera</taxon>
        <taxon>Sternorrhyncha</taxon>
        <taxon>Aphidomorpha</taxon>
        <taxon>Aphidoidea</taxon>
        <taxon>Aphididae</taxon>
        <taxon>Aphidini</taxon>
        <taxon>Aphis</taxon>
        <taxon>Aphis</taxon>
    </lineage>
</organism>
<evidence type="ECO:0000313" key="1">
    <source>
        <dbReference type="EMBL" id="KAF0690946.1"/>
    </source>
</evidence>
<dbReference type="EMBL" id="VUJU01016109">
    <property type="protein sequence ID" value="KAF0690946.1"/>
    <property type="molecule type" value="Genomic_DNA"/>
</dbReference>
<reference evidence="1 2" key="1">
    <citation type="submission" date="2019-08" db="EMBL/GenBank/DDBJ databases">
        <title>Whole genome of Aphis craccivora.</title>
        <authorList>
            <person name="Voronova N.V."/>
            <person name="Shulinski R.S."/>
            <person name="Bandarenka Y.V."/>
            <person name="Zhorov D.G."/>
            <person name="Warner D."/>
        </authorList>
    </citation>
    <scope>NUCLEOTIDE SEQUENCE [LARGE SCALE GENOMIC DNA]</scope>
    <source>
        <strain evidence="1">180601</strain>
        <tissue evidence="1">Whole Body</tissue>
    </source>
</reference>
<comment type="caution">
    <text evidence="1">The sequence shown here is derived from an EMBL/GenBank/DDBJ whole genome shotgun (WGS) entry which is preliminary data.</text>
</comment>
<dbReference type="PANTHER" id="PTHR37984:SF5">
    <property type="entry name" value="PROTEIN NYNRIN-LIKE"/>
    <property type="match status" value="1"/>
</dbReference>
<dbReference type="InterPro" id="IPR043502">
    <property type="entry name" value="DNA/RNA_pol_sf"/>
</dbReference>
<evidence type="ECO:0000313" key="2">
    <source>
        <dbReference type="Proteomes" id="UP000478052"/>
    </source>
</evidence>
<dbReference type="GO" id="GO:0071897">
    <property type="term" value="P:DNA biosynthetic process"/>
    <property type="evidence" value="ECO:0007669"/>
    <property type="project" value="UniProtKB-ARBA"/>
</dbReference>
<keyword evidence="2" id="KW-1185">Reference proteome</keyword>
<accession>A0A6G0VM77</accession>
<dbReference type="Proteomes" id="UP000478052">
    <property type="component" value="Unassembled WGS sequence"/>
</dbReference>
<dbReference type="PANTHER" id="PTHR37984">
    <property type="entry name" value="PROTEIN CBG26694"/>
    <property type="match status" value="1"/>
</dbReference>
<protein>
    <submittedName>
        <fullName evidence="1">Uncharacterized protein</fullName>
    </submittedName>
</protein>